<evidence type="ECO:0000313" key="2">
    <source>
        <dbReference type="EMBL" id="SVB35535.1"/>
    </source>
</evidence>
<protein>
    <submittedName>
        <fullName evidence="2">Uncharacterized protein</fullName>
    </submittedName>
</protein>
<name>A0A382DBB9_9ZZZZ</name>
<feature type="non-terminal residue" evidence="2">
    <location>
        <position position="88"/>
    </location>
</feature>
<reference evidence="2" key="1">
    <citation type="submission" date="2018-05" db="EMBL/GenBank/DDBJ databases">
        <authorList>
            <person name="Lanie J.A."/>
            <person name="Ng W.-L."/>
            <person name="Kazmierczak K.M."/>
            <person name="Andrzejewski T.M."/>
            <person name="Davidsen T.M."/>
            <person name="Wayne K.J."/>
            <person name="Tettelin H."/>
            <person name="Glass J.I."/>
            <person name="Rusch D."/>
            <person name="Podicherti R."/>
            <person name="Tsui H.-C.T."/>
            <person name="Winkler M.E."/>
        </authorList>
    </citation>
    <scope>NUCLEOTIDE SEQUENCE</scope>
</reference>
<feature type="region of interest" description="Disordered" evidence="1">
    <location>
        <begin position="50"/>
        <end position="88"/>
    </location>
</feature>
<organism evidence="2">
    <name type="scientific">marine metagenome</name>
    <dbReference type="NCBI Taxonomy" id="408172"/>
    <lineage>
        <taxon>unclassified sequences</taxon>
        <taxon>metagenomes</taxon>
        <taxon>ecological metagenomes</taxon>
    </lineage>
</organism>
<sequence>MRKIFIIIILVLVNLTGNAYSKNLPPGTAESVPANILILLDRTFSMLQPANDTSGTVTGSGTSEMKPPHSVVQDDSGHYFVGESDRTG</sequence>
<accession>A0A382DBB9</accession>
<evidence type="ECO:0000256" key="1">
    <source>
        <dbReference type="SAM" id="MobiDB-lite"/>
    </source>
</evidence>
<gene>
    <name evidence="2" type="ORF">METZ01_LOCUS188389</name>
</gene>
<feature type="compositionally biased region" description="Low complexity" evidence="1">
    <location>
        <begin position="53"/>
        <end position="63"/>
    </location>
</feature>
<dbReference type="EMBL" id="UINC01038470">
    <property type="protein sequence ID" value="SVB35535.1"/>
    <property type="molecule type" value="Genomic_DNA"/>
</dbReference>
<dbReference type="AlphaFoldDB" id="A0A382DBB9"/>
<proteinExistence type="predicted"/>